<accession>A0A7S3QKC3</accession>
<sequence length="214" mass="22723">MAALEPQQQQSQLTAVSPDEEAQLAAGKYIKVSAASQPKGVAGKLAHSARESEPPATLCIGAASINQAVKSICIARQYLTRDGLNLSFQPAFRDKDRRANVALYVAKQPLTANDPMDAPAADGDAEYVELPISAHSKAAVVAGALAARVREGKRVSLVSIGVDAVSNAVLTIGNARLYLEENTLDVRAFPSFITVQKEGKQLNAVKFNIKVEQL</sequence>
<dbReference type="PANTHER" id="PTHR35331:SF1">
    <property type="entry name" value="STAGE V SPORULATION PROTEIN S"/>
    <property type="match status" value="1"/>
</dbReference>
<reference evidence="1" key="1">
    <citation type="submission" date="2021-01" db="EMBL/GenBank/DDBJ databases">
        <authorList>
            <person name="Corre E."/>
            <person name="Pelletier E."/>
            <person name="Niang G."/>
            <person name="Scheremetjew M."/>
            <person name="Finn R."/>
            <person name="Kale V."/>
            <person name="Holt S."/>
            <person name="Cochrane G."/>
            <person name="Meng A."/>
            <person name="Brown T."/>
            <person name="Cohen L."/>
        </authorList>
    </citation>
    <scope>NUCLEOTIDE SEQUENCE</scope>
    <source>
        <strain evidence="1">CCMP1320</strain>
    </source>
</reference>
<dbReference type="PANTHER" id="PTHR35331">
    <property type="entry name" value="STAGE V SPORULATION PROTEIN S"/>
    <property type="match status" value="1"/>
</dbReference>
<dbReference type="InterPro" id="IPR007347">
    <property type="entry name" value="SpoVS"/>
</dbReference>
<dbReference type="InterPro" id="IPR036882">
    <property type="entry name" value="Alba-like_dom_sf"/>
</dbReference>
<protein>
    <submittedName>
        <fullName evidence="1">Uncharacterized protein</fullName>
    </submittedName>
</protein>
<dbReference type="GO" id="GO:0003676">
    <property type="term" value="F:nucleic acid binding"/>
    <property type="evidence" value="ECO:0007669"/>
    <property type="project" value="InterPro"/>
</dbReference>
<name>A0A7S3QKC3_DUNTE</name>
<dbReference type="AlphaFoldDB" id="A0A7S3QKC3"/>
<organism evidence="1">
    <name type="scientific">Dunaliella tertiolecta</name>
    <name type="common">Green alga</name>
    <dbReference type="NCBI Taxonomy" id="3047"/>
    <lineage>
        <taxon>Eukaryota</taxon>
        <taxon>Viridiplantae</taxon>
        <taxon>Chlorophyta</taxon>
        <taxon>core chlorophytes</taxon>
        <taxon>Chlorophyceae</taxon>
        <taxon>CS clade</taxon>
        <taxon>Chlamydomonadales</taxon>
        <taxon>Dunaliellaceae</taxon>
        <taxon>Dunaliella</taxon>
    </lineage>
</organism>
<dbReference type="Pfam" id="PF04232">
    <property type="entry name" value="SpoVS"/>
    <property type="match status" value="2"/>
</dbReference>
<dbReference type="Gene3D" id="3.30.110.20">
    <property type="entry name" value="Alba-like domain"/>
    <property type="match status" value="2"/>
</dbReference>
<dbReference type="EMBL" id="HBIP01000401">
    <property type="protein sequence ID" value="CAE0485134.1"/>
    <property type="molecule type" value="Transcribed_RNA"/>
</dbReference>
<proteinExistence type="predicted"/>
<gene>
    <name evidence="1" type="ORF">DTER00134_LOCUS173</name>
</gene>
<evidence type="ECO:0000313" key="1">
    <source>
        <dbReference type="EMBL" id="CAE0485134.1"/>
    </source>
</evidence>